<protein>
    <submittedName>
        <fullName evidence="2">Asparagine synthetase [glutamine-hydrolyzing] 3</fullName>
        <ecNumber evidence="2">6.3.5.4</ecNumber>
    </submittedName>
</protein>
<dbReference type="SUPFAM" id="SSF52402">
    <property type="entry name" value="Adenine nucleotide alpha hydrolases-like"/>
    <property type="match status" value="1"/>
</dbReference>
<keyword evidence="3" id="KW-1185">Reference proteome</keyword>
<proteinExistence type="predicted"/>
<evidence type="ECO:0000259" key="1">
    <source>
        <dbReference type="Pfam" id="PF00733"/>
    </source>
</evidence>
<evidence type="ECO:0000313" key="3">
    <source>
        <dbReference type="Proteomes" id="UP000663908"/>
    </source>
</evidence>
<dbReference type="Pfam" id="PF00733">
    <property type="entry name" value="Asn_synthase"/>
    <property type="match status" value="1"/>
</dbReference>
<evidence type="ECO:0000313" key="2">
    <source>
        <dbReference type="EMBL" id="QTD96388.1"/>
    </source>
</evidence>
<feature type="domain" description="Asparagine synthetase" evidence="1">
    <location>
        <begin position="1"/>
        <end position="32"/>
    </location>
</feature>
<dbReference type="InterPro" id="IPR001962">
    <property type="entry name" value="Asn_synthase"/>
</dbReference>
<dbReference type="Gene3D" id="3.40.50.620">
    <property type="entry name" value="HUPs"/>
    <property type="match status" value="1"/>
</dbReference>
<reference evidence="2 3" key="1">
    <citation type="submission" date="2021-03" db="EMBL/GenBank/DDBJ databases">
        <title>Complete genome sequence of Streptomyces cyanogenus S136, producer of anticancer angucycline landomycin A.</title>
        <authorList>
            <person name="Hrab P."/>
            <person name="Ruckert C."/>
            <person name="Busche T."/>
            <person name="Ostash I."/>
            <person name="Kalinowski J."/>
            <person name="Fedorenko V."/>
            <person name="Yushchuk O."/>
            <person name="Ostash B."/>
        </authorList>
    </citation>
    <scope>NUCLEOTIDE SEQUENCE [LARGE SCALE GENOMIC DNA]</scope>
    <source>
        <strain evidence="2 3">S136</strain>
    </source>
</reference>
<organism evidence="2 3">
    <name type="scientific">Streptomyces cyanogenus</name>
    <dbReference type="NCBI Taxonomy" id="80860"/>
    <lineage>
        <taxon>Bacteria</taxon>
        <taxon>Bacillati</taxon>
        <taxon>Actinomycetota</taxon>
        <taxon>Actinomycetes</taxon>
        <taxon>Kitasatosporales</taxon>
        <taxon>Streptomycetaceae</taxon>
        <taxon>Streptomyces</taxon>
    </lineage>
</organism>
<accession>A0ABX7TLB9</accession>
<dbReference type="EMBL" id="CP071839">
    <property type="protein sequence ID" value="QTD96388.1"/>
    <property type="molecule type" value="Genomic_DNA"/>
</dbReference>
<dbReference type="EC" id="6.3.5.4" evidence="2"/>
<keyword evidence="2" id="KW-0436">Ligase</keyword>
<dbReference type="GO" id="GO:0004066">
    <property type="term" value="F:asparagine synthase (glutamine-hydrolyzing) activity"/>
    <property type="evidence" value="ECO:0007669"/>
    <property type="project" value="UniProtKB-EC"/>
</dbReference>
<dbReference type="InterPro" id="IPR014729">
    <property type="entry name" value="Rossmann-like_a/b/a_fold"/>
</dbReference>
<dbReference type="Proteomes" id="UP000663908">
    <property type="component" value="Chromosome"/>
</dbReference>
<name>A0ABX7TLB9_STRCY</name>
<sequence>MRMLLGRKDRMSRAVGLEVRVPFCDHRLVEYV</sequence>
<gene>
    <name evidence="2" type="primary">asnO1</name>
    <name evidence="2" type="ORF">S1361_03460</name>
</gene>